<protein>
    <submittedName>
        <fullName evidence="1">Uncharacterized protein</fullName>
    </submittedName>
</protein>
<sequence>MTKALIPLFNATTESYFVSAPLLAPSEVEFDNADMFDRGMYQTSDLSVGVRLPLELLCKLPCSHWTANDSIDLQTLALKHITFLAENTVTGERQVLTTGDLFGISGGKAVPPVDSPFKKAIIDFHIKHFSTRLLKAVTAEPVTVFGNNEGFHTHFNLKVTYSPHTDILDSVGLVEKCSNPDVKLSIIGFALHAEHERVSLAA</sequence>
<reference evidence="1 2" key="1">
    <citation type="submission" date="2019-03" db="EMBL/GenBank/DDBJ databases">
        <authorList>
            <person name="Kim S.G."/>
            <person name="Park S.C."/>
        </authorList>
    </citation>
    <scope>NUCLEOTIDE SEQUENCE [LARGE SCALE GENOMIC DNA]</scope>
</reference>
<gene>
    <name evidence="1" type="ORF">pETSU_096</name>
</gene>
<dbReference type="EMBL" id="MK689364">
    <property type="protein sequence ID" value="QBZ70677.1"/>
    <property type="molecule type" value="Genomic_DNA"/>
</dbReference>
<keyword evidence="2" id="KW-1185">Reference proteome</keyword>
<name>A0A4D6DWC6_9CAUD</name>
<dbReference type="Proteomes" id="UP000297195">
    <property type="component" value="Segment"/>
</dbReference>
<proteinExistence type="predicted"/>
<evidence type="ECO:0000313" key="1">
    <source>
        <dbReference type="EMBL" id="QBZ70677.1"/>
    </source>
</evidence>
<accession>A0A4D6DWC6</accession>
<evidence type="ECO:0000313" key="2">
    <source>
        <dbReference type="Proteomes" id="UP000297195"/>
    </source>
</evidence>
<organism evidence="1 2">
    <name type="scientific">Edwardsiella phage pEt-SU</name>
    <dbReference type="NCBI Taxonomy" id="2562142"/>
    <lineage>
        <taxon>Viruses</taxon>
        <taxon>Duplodnaviria</taxon>
        <taxon>Heunggongvirae</taxon>
        <taxon>Uroviricota</taxon>
        <taxon>Caudoviricetes</taxon>
        <taxon>Chimalliviridae</taxon>
        <taxon>Petsuvirus</taxon>
        <taxon>Petsuvirus pEtSU</taxon>
    </lineage>
</organism>